<dbReference type="FunFam" id="3.20.20.100:FF:000002">
    <property type="entry name" value="2,5-diketo-D-gluconic acid reductase A"/>
    <property type="match status" value="1"/>
</dbReference>
<comment type="similarity">
    <text evidence="1">Belongs to the aldo/keto reductase family.</text>
</comment>
<dbReference type="InterPro" id="IPR020471">
    <property type="entry name" value="AKR"/>
</dbReference>
<organism evidence="6">
    <name type="scientific">Caenorhabditis remanei</name>
    <name type="common">Caenorhabditis vulgaris</name>
    <dbReference type="NCBI Taxonomy" id="31234"/>
    <lineage>
        <taxon>Eukaryota</taxon>
        <taxon>Metazoa</taxon>
        <taxon>Ecdysozoa</taxon>
        <taxon>Nematoda</taxon>
        <taxon>Chromadorea</taxon>
        <taxon>Rhabditida</taxon>
        <taxon>Rhabditina</taxon>
        <taxon>Rhabditomorpha</taxon>
        <taxon>Rhabditoidea</taxon>
        <taxon>Rhabditidae</taxon>
        <taxon>Peloderinae</taxon>
        <taxon>Caenorhabditis</taxon>
    </lineage>
</organism>
<evidence type="ECO:0000256" key="1">
    <source>
        <dbReference type="ARBA" id="ARBA00007905"/>
    </source>
</evidence>
<dbReference type="Gene3D" id="3.20.20.100">
    <property type="entry name" value="NADP-dependent oxidoreductase domain"/>
    <property type="match status" value="1"/>
</dbReference>
<dbReference type="InterPro" id="IPR036812">
    <property type="entry name" value="NAD(P)_OxRdtase_dom_sf"/>
</dbReference>
<evidence type="ECO:0000256" key="2">
    <source>
        <dbReference type="ARBA" id="ARBA00022857"/>
    </source>
</evidence>
<sequence length="398" mass="45441">MCRRHVSAIRKEPDTLFLNKENEISFCEDLKSYVHRDPFINIFLGRTFLSHEMVETVGVDKLAGRIVGSASRASFIEKTVFMNRLKEEMCPQKPKIVQITKTMDKLKNARGGSVALNTGYHIPLVGFGTYKVEGNQVLPAIDAALTAGYRMFDTAKYYNNEKELGDAFKILLPKHNLTRQDIFITSKFFPEMDDCLIGSHKLIDESLEKLDTNYIDMYLVHYPKPKDAPDEDVKNAERRKLTYQAFEEAKDAGKIRSIGVSNYEIYHLEELKSYAKYQPCANQVEFHPHFTRSKLHAYCRDNGIFFQAFSSLARQAPELIEDSVVVEMAKEHDTTVPLILLAWARCQGVGIVPKSATPARVTENFKVIDVVLTPDEIKLLADLNRNKDYIRCTGWLVK</sequence>
<dbReference type="GO" id="GO:0016616">
    <property type="term" value="F:oxidoreductase activity, acting on the CH-OH group of donors, NAD or NADP as acceptor"/>
    <property type="evidence" value="ECO:0007669"/>
    <property type="project" value="UniProtKB-ARBA"/>
</dbReference>
<dbReference type="eggNOG" id="KOG1577">
    <property type="taxonomic scope" value="Eukaryota"/>
</dbReference>
<evidence type="ECO:0000313" key="6">
    <source>
        <dbReference type="Proteomes" id="UP000008281"/>
    </source>
</evidence>
<gene>
    <name evidence="5" type="ORF">CRE_27247</name>
</gene>
<accession>E3LP97</accession>
<dbReference type="GeneID" id="9812443"/>
<dbReference type="Proteomes" id="UP000008281">
    <property type="component" value="Unassembled WGS sequence"/>
</dbReference>
<dbReference type="PROSITE" id="PS00062">
    <property type="entry name" value="ALDOKETO_REDUCTASE_2"/>
    <property type="match status" value="1"/>
</dbReference>
<keyword evidence="2" id="KW-0521">NADP</keyword>
<dbReference type="FunCoup" id="E3LP97">
    <property type="interactions" value="199"/>
</dbReference>
<dbReference type="Pfam" id="PF00248">
    <property type="entry name" value="Aldo_ket_red"/>
    <property type="match status" value="1"/>
</dbReference>
<dbReference type="RefSeq" id="XP_003114100.2">
    <property type="nucleotide sequence ID" value="XM_003114052.2"/>
</dbReference>
<dbReference type="InterPro" id="IPR018170">
    <property type="entry name" value="Aldo/ket_reductase_CS"/>
</dbReference>
<protein>
    <recommendedName>
        <fullName evidence="4">NADP-dependent oxidoreductase domain-containing protein</fullName>
    </recommendedName>
</protein>
<dbReference type="InterPro" id="IPR023210">
    <property type="entry name" value="NADP_OxRdtase_dom"/>
</dbReference>
<dbReference type="PANTHER" id="PTHR43827">
    <property type="entry name" value="2,5-DIKETO-D-GLUCONIC ACID REDUCTASE"/>
    <property type="match status" value="1"/>
</dbReference>
<evidence type="ECO:0000259" key="4">
    <source>
        <dbReference type="Pfam" id="PF00248"/>
    </source>
</evidence>
<dbReference type="PRINTS" id="PR00069">
    <property type="entry name" value="ALDKETRDTASE"/>
</dbReference>
<dbReference type="STRING" id="31234.E3LP97"/>
<keyword evidence="3" id="KW-0560">Oxidoreductase</keyword>
<dbReference type="CTD" id="9812443"/>
<dbReference type="OMA" id="IYAPVCW"/>
<dbReference type="SUPFAM" id="SSF51430">
    <property type="entry name" value="NAD(P)-linked oxidoreductase"/>
    <property type="match status" value="1"/>
</dbReference>
<feature type="domain" description="NADP-dependent oxidoreductase" evidence="4">
    <location>
        <begin position="126"/>
        <end position="384"/>
    </location>
</feature>
<dbReference type="KEGG" id="crq:GCK72_018566"/>
<keyword evidence="6" id="KW-1185">Reference proteome</keyword>
<proteinExistence type="inferred from homology"/>
<dbReference type="HOGENOM" id="CLU_023205_0_1_1"/>
<name>E3LP97_CAERE</name>
<dbReference type="OrthoDB" id="416253at2759"/>
<evidence type="ECO:0000313" key="5">
    <source>
        <dbReference type="EMBL" id="EFP05438.1"/>
    </source>
</evidence>
<dbReference type="InParanoid" id="E3LP97"/>
<dbReference type="AlphaFoldDB" id="E3LP97"/>
<dbReference type="EMBL" id="DS268412">
    <property type="protein sequence ID" value="EFP05438.1"/>
    <property type="molecule type" value="Genomic_DNA"/>
</dbReference>
<reference evidence="5" key="1">
    <citation type="submission" date="2007-07" db="EMBL/GenBank/DDBJ databases">
        <title>PCAP assembly of the Caenorhabditis remanei genome.</title>
        <authorList>
            <consortium name="The Caenorhabditis remanei Sequencing Consortium"/>
            <person name="Wilson R.K."/>
        </authorList>
    </citation>
    <scope>NUCLEOTIDE SEQUENCE [LARGE SCALE GENOMIC DNA]</scope>
    <source>
        <strain evidence="5">PB4641</strain>
    </source>
</reference>
<dbReference type="PANTHER" id="PTHR43827:SF3">
    <property type="entry name" value="NADP-DEPENDENT OXIDOREDUCTASE DOMAIN-CONTAINING PROTEIN"/>
    <property type="match status" value="1"/>
</dbReference>
<evidence type="ECO:0000256" key="3">
    <source>
        <dbReference type="ARBA" id="ARBA00023002"/>
    </source>
</evidence>